<name>A0A1U7PSQ5_9FLAO</name>
<organism evidence="13 14">
    <name type="scientific">Epilithonimonas bovis DSM 19482</name>
    <dbReference type="NCBI Taxonomy" id="1121284"/>
    <lineage>
        <taxon>Bacteria</taxon>
        <taxon>Pseudomonadati</taxon>
        <taxon>Bacteroidota</taxon>
        <taxon>Flavobacteriia</taxon>
        <taxon>Flavobacteriales</taxon>
        <taxon>Weeksellaceae</taxon>
        <taxon>Chryseobacterium group</taxon>
        <taxon>Epilithonimonas</taxon>
    </lineage>
</organism>
<evidence type="ECO:0000256" key="5">
    <source>
        <dbReference type="ARBA" id="ARBA00022475"/>
    </source>
</evidence>
<dbReference type="GO" id="GO:0005886">
    <property type="term" value="C:plasma membrane"/>
    <property type="evidence" value="ECO:0007669"/>
    <property type="project" value="UniProtKB-SubCell"/>
</dbReference>
<evidence type="ECO:0000256" key="7">
    <source>
        <dbReference type="ARBA" id="ARBA00022692"/>
    </source>
</evidence>
<dbReference type="STRING" id="1121284.SAMN05660493_00211"/>
<evidence type="ECO:0000256" key="9">
    <source>
        <dbReference type="ARBA" id="ARBA00023136"/>
    </source>
</evidence>
<evidence type="ECO:0000256" key="2">
    <source>
        <dbReference type="ARBA" id="ARBA00004651"/>
    </source>
</evidence>
<dbReference type="PROSITE" id="PS50928">
    <property type="entry name" value="ABC_TM1"/>
    <property type="match status" value="1"/>
</dbReference>
<feature type="transmembrane region" description="Helical" evidence="10">
    <location>
        <begin position="6"/>
        <end position="32"/>
    </location>
</feature>
<feature type="domain" description="ABC transmembrane type-1" evidence="12">
    <location>
        <begin position="10"/>
        <end position="214"/>
    </location>
</feature>
<dbReference type="PANTHER" id="PTHR30183">
    <property type="entry name" value="MOLYBDENUM TRANSPORT SYSTEM PERMEASE PROTEIN MODB"/>
    <property type="match status" value="1"/>
</dbReference>
<dbReference type="InterPro" id="IPR011867">
    <property type="entry name" value="ModB_ABC"/>
</dbReference>
<evidence type="ECO:0000256" key="1">
    <source>
        <dbReference type="ARBA" id="ARBA00002949"/>
    </source>
</evidence>
<feature type="transmembrane region" description="Helical" evidence="10">
    <location>
        <begin position="87"/>
        <end position="107"/>
    </location>
</feature>
<evidence type="ECO:0000256" key="3">
    <source>
        <dbReference type="ARBA" id="ARBA00007069"/>
    </source>
</evidence>
<evidence type="ECO:0000259" key="12">
    <source>
        <dbReference type="PROSITE" id="PS50928"/>
    </source>
</evidence>
<dbReference type="NCBIfam" id="TIGR02141">
    <property type="entry name" value="modB_ABC"/>
    <property type="match status" value="1"/>
</dbReference>
<keyword evidence="4 10" id="KW-0813">Transport</keyword>
<keyword evidence="7 10" id="KW-0812">Transmembrane</keyword>
<accession>A0A1U7PSQ5</accession>
<evidence type="ECO:0000313" key="14">
    <source>
        <dbReference type="Proteomes" id="UP000187261"/>
    </source>
</evidence>
<dbReference type="GO" id="GO:0015098">
    <property type="term" value="F:molybdate ion transmembrane transporter activity"/>
    <property type="evidence" value="ECO:0007669"/>
    <property type="project" value="UniProtKB-UniRule"/>
</dbReference>
<evidence type="ECO:0000256" key="10">
    <source>
        <dbReference type="RuleBase" id="RU363032"/>
    </source>
</evidence>
<gene>
    <name evidence="13" type="ORF">SAMN05660493_00211</name>
</gene>
<comment type="subcellular location">
    <subcellularLocation>
        <location evidence="2 10">Cell membrane</location>
        <topology evidence="2 10">Multi-pass membrane protein</topology>
    </subcellularLocation>
</comment>
<keyword evidence="6 11" id="KW-0500">Molybdenum</keyword>
<keyword evidence="14" id="KW-1185">Reference proteome</keyword>
<dbReference type="RefSeq" id="WP_076781623.1">
    <property type="nucleotide sequence ID" value="NZ_FTPU01000002.1"/>
</dbReference>
<keyword evidence="9 10" id="KW-0472">Membrane</keyword>
<reference evidence="14" key="1">
    <citation type="submission" date="2016-10" db="EMBL/GenBank/DDBJ databases">
        <authorList>
            <person name="Varghese N."/>
            <person name="Submissions S."/>
        </authorList>
    </citation>
    <scope>NUCLEOTIDE SEQUENCE [LARGE SCALE GENOMIC DNA]</scope>
    <source>
        <strain evidence="14">DSM 19482</strain>
    </source>
</reference>
<evidence type="ECO:0000256" key="11">
    <source>
        <dbReference type="RuleBase" id="RU365097"/>
    </source>
</evidence>
<dbReference type="EMBL" id="FTPU01000002">
    <property type="protein sequence ID" value="SIT95564.1"/>
    <property type="molecule type" value="Genomic_DNA"/>
</dbReference>
<keyword evidence="5 11" id="KW-1003">Cell membrane</keyword>
<dbReference type="CDD" id="cd06261">
    <property type="entry name" value="TM_PBP2"/>
    <property type="match status" value="1"/>
</dbReference>
<dbReference type="SUPFAM" id="SSF161098">
    <property type="entry name" value="MetI-like"/>
    <property type="match status" value="1"/>
</dbReference>
<keyword evidence="8 10" id="KW-1133">Transmembrane helix</keyword>
<feature type="transmembrane region" description="Helical" evidence="10">
    <location>
        <begin position="148"/>
        <end position="169"/>
    </location>
</feature>
<feature type="transmembrane region" description="Helical" evidence="10">
    <location>
        <begin position="199"/>
        <end position="217"/>
    </location>
</feature>
<comment type="similarity">
    <text evidence="3 11">Belongs to the binding-protein-dependent transport system permease family. CysTW subfamily.</text>
</comment>
<dbReference type="InterPro" id="IPR035906">
    <property type="entry name" value="MetI-like_sf"/>
</dbReference>
<evidence type="ECO:0000256" key="6">
    <source>
        <dbReference type="ARBA" id="ARBA00022505"/>
    </source>
</evidence>
<sequence length="227" mass="25450">MLDQDFIYTLLLTGKLALITTVILILIGIPVAYWLSYSRFKLKFIAETLISMPMVLPPTVMGYYLLVAFSPENAFGDFLQKYCDVRLAFSFQGIVIASIIANLPFMIQPLQNGFSALNDDLRQASYTMGKSKIVTLFKVLIPNIKKSVITGIALTFAHCIGEFGIVIMVGGNIPKETRIASVAIYDQVQALNFEAANRYAFVLFILSFLILLLIYSINRKTNFTTFR</sequence>
<dbReference type="PANTHER" id="PTHR30183:SF8">
    <property type="entry name" value="MOLYBDENUM TRANSPORT SYSTEM PERMEASE"/>
    <property type="match status" value="1"/>
</dbReference>
<comment type="function">
    <text evidence="1 11">Part of the binding-protein-dependent transport system for molybdenum; probably responsible for the translocation of the substrate across the membrane.</text>
</comment>
<evidence type="ECO:0000313" key="13">
    <source>
        <dbReference type="EMBL" id="SIT95564.1"/>
    </source>
</evidence>
<feature type="transmembrane region" description="Helical" evidence="10">
    <location>
        <begin position="44"/>
        <end position="67"/>
    </location>
</feature>
<protein>
    <recommendedName>
        <fullName evidence="11">Molybdenum transport system permease</fullName>
    </recommendedName>
</protein>
<evidence type="ECO:0000256" key="4">
    <source>
        <dbReference type="ARBA" id="ARBA00022448"/>
    </source>
</evidence>
<dbReference type="AlphaFoldDB" id="A0A1U7PSQ5"/>
<proteinExistence type="inferred from homology"/>
<dbReference type="InterPro" id="IPR000515">
    <property type="entry name" value="MetI-like"/>
</dbReference>
<dbReference type="Proteomes" id="UP000187261">
    <property type="component" value="Unassembled WGS sequence"/>
</dbReference>
<dbReference type="Gene3D" id="1.10.3720.10">
    <property type="entry name" value="MetI-like"/>
    <property type="match status" value="1"/>
</dbReference>
<dbReference type="OrthoDB" id="9795403at2"/>
<evidence type="ECO:0000256" key="8">
    <source>
        <dbReference type="ARBA" id="ARBA00022989"/>
    </source>
</evidence>
<dbReference type="Pfam" id="PF00528">
    <property type="entry name" value="BPD_transp_1"/>
    <property type="match status" value="1"/>
</dbReference>